<proteinExistence type="predicted"/>
<dbReference type="AlphaFoldDB" id="A0A9D2DD94"/>
<name>A0A9D2DD94_9BACT</name>
<comment type="caution">
    <text evidence="1">The sequence shown here is derived from an EMBL/GenBank/DDBJ whole genome shotgun (WGS) entry which is preliminary data.</text>
</comment>
<organism evidence="1 2">
    <name type="scientific">Candidatus Tidjanibacter faecipullorum</name>
    <dbReference type="NCBI Taxonomy" id="2838766"/>
    <lineage>
        <taxon>Bacteria</taxon>
        <taxon>Pseudomonadati</taxon>
        <taxon>Bacteroidota</taxon>
        <taxon>Bacteroidia</taxon>
        <taxon>Bacteroidales</taxon>
        <taxon>Rikenellaceae</taxon>
        <taxon>Tidjanibacter</taxon>
    </lineage>
</organism>
<protein>
    <recommendedName>
        <fullName evidence="3">Redoxin domain-containing protein</fullName>
    </recommendedName>
</protein>
<reference evidence="1" key="1">
    <citation type="journal article" date="2021" name="PeerJ">
        <title>Extensive microbial diversity within the chicken gut microbiome revealed by metagenomics and culture.</title>
        <authorList>
            <person name="Gilroy R."/>
            <person name="Ravi A."/>
            <person name="Getino M."/>
            <person name="Pursley I."/>
            <person name="Horton D.L."/>
            <person name="Alikhan N.F."/>
            <person name="Baker D."/>
            <person name="Gharbi K."/>
            <person name="Hall N."/>
            <person name="Watson M."/>
            <person name="Adriaenssens E.M."/>
            <person name="Foster-Nyarko E."/>
            <person name="Jarju S."/>
            <person name="Secka A."/>
            <person name="Antonio M."/>
            <person name="Oren A."/>
            <person name="Chaudhuri R.R."/>
            <person name="La Ragione R."/>
            <person name="Hildebrand F."/>
            <person name="Pallen M.J."/>
        </authorList>
    </citation>
    <scope>NUCLEOTIDE SEQUENCE</scope>
    <source>
        <strain evidence="1">ChiHjej11B10-19426</strain>
    </source>
</reference>
<reference evidence="1" key="2">
    <citation type="submission" date="2021-04" db="EMBL/GenBank/DDBJ databases">
        <authorList>
            <person name="Gilroy R."/>
        </authorList>
    </citation>
    <scope>NUCLEOTIDE SEQUENCE</scope>
    <source>
        <strain evidence="1">ChiHjej11B10-19426</strain>
    </source>
</reference>
<dbReference type="Gene3D" id="3.40.30.10">
    <property type="entry name" value="Glutaredoxin"/>
    <property type="match status" value="1"/>
</dbReference>
<dbReference type="EMBL" id="DXCC01000008">
    <property type="protein sequence ID" value="HIZ14872.1"/>
    <property type="molecule type" value="Genomic_DNA"/>
</dbReference>
<sequence>MKELSEYAPQEGVVLFVFWKTCCPNNITMLDELHEVWLAHNQNDMPIQVVLVSLDDQRSSARVKPIVSANGWGWPVIMDKN</sequence>
<dbReference type="InterPro" id="IPR036249">
    <property type="entry name" value="Thioredoxin-like_sf"/>
</dbReference>
<evidence type="ECO:0000313" key="1">
    <source>
        <dbReference type="EMBL" id="HIZ14872.1"/>
    </source>
</evidence>
<evidence type="ECO:0008006" key="3">
    <source>
        <dbReference type="Google" id="ProtNLM"/>
    </source>
</evidence>
<gene>
    <name evidence="1" type="ORF">H9816_03025</name>
</gene>
<dbReference type="Proteomes" id="UP000824014">
    <property type="component" value="Unassembled WGS sequence"/>
</dbReference>
<accession>A0A9D2DD94</accession>
<evidence type="ECO:0000313" key="2">
    <source>
        <dbReference type="Proteomes" id="UP000824014"/>
    </source>
</evidence>
<dbReference type="SUPFAM" id="SSF52833">
    <property type="entry name" value="Thioredoxin-like"/>
    <property type="match status" value="1"/>
</dbReference>